<dbReference type="EMBL" id="BARV01001788">
    <property type="protein sequence ID" value="GAI00150.1"/>
    <property type="molecule type" value="Genomic_DNA"/>
</dbReference>
<keyword evidence="6 7" id="KW-0472">Membrane</keyword>
<dbReference type="PANTHER" id="PTHR33362:SF3">
    <property type="entry name" value="SIALIC ACID TRAP TRANSPORTER PERMEASE PROTEIN SIAT"/>
    <property type="match status" value="1"/>
</dbReference>
<feature type="transmembrane region" description="Helical" evidence="7">
    <location>
        <begin position="68"/>
        <end position="92"/>
    </location>
</feature>
<dbReference type="PANTHER" id="PTHR33362">
    <property type="entry name" value="SIALIC ACID TRAP TRANSPORTER PERMEASE PROTEIN SIAT-RELATED"/>
    <property type="match status" value="1"/>
</dbReference>
<dbReference type="GO" id="GO:0005886">
    <property type="term" value="C:plasma membrane"/>
    <property type="evidence" value="ECO:0007669"/>
    <property type="project" value="UniProtKB-SubCell"/>
</dbReference>
<feature type="transmembrane region" description="Helical" evidence="7">
    <location>
        <begin position="177"/>
        <end position="195"/>
    </location>
</feature>
<feature type="domain" description="TRAP C4-dicarboxylate transport system permease DctM subunit" evidence="8">
    <location>
        <begin position="1"/>
        <end position="351"/>
    </location>
</feature>
<dbReference type="NCBIfam" id="TIGR00786">
    <property type="entry name" value="dctM"/>
    <property type="match status" value="1"/>
</dbReference>
<evidence type="ECO:0000313" key="9">
    <source>
        <dbReference type="EMBL" id="GAI00150.1"/>
    </source>
</evidence>
<feature type="transmembrane region" description="Helical" evidence="7">
    <location>
        <begin position="332"/>
        <end position="357"/>
    </location>
</feature>
<feature type="transmembrane region" description="Helical" evidence="7">
    <location>
        <begin position="98"/>
        <end position="120"/>
    </location>
</feature>
<evidence type="ECO:0000256" key="2">
    <source>
        <dbReference type="ARBA" id="ARBA00022475"/>
    </source>
</evidence>
<evidence type="ECO:0000256" key="7">
    <source>
        <dbReference type="SAM" id="Phobius"/>
    </source>
</evidence>
<feature type="transmembrane region" description="Helical" evidence="7">
    <location>
        <begin position="278"/>
        <end position="298"/>
    </location>
</feature>
<dbReference type="Pfam" id="PF06808">
    <property type="entry name" value="DctM"/>
    <property type="match status" value="1"/>
</dbReference>
<accession>X1LCJ7</accession>
<dbReference type="GO" id="GO:0022857">
    <property type="term" value="F:transmembrane transporter activity"/>
    <property type="evidence" value="ECO:0007669"/>
    <property type="project" value="TreeGrafter"/>
</dbReference>
<keyword evidence="3" id="KW-0997">Cell inner membrane</keyword>
<proteinExistence type="predicted"/>
<evidence type="ECO:0000256" key="1">
    <source>
        <dbReference type="ARBA" id="ARBA00004429"/>
    </source>
</evidence>
<evidence type="ECO:0000256" key="4">
    <source>
        <dbReference type="ARBA" id="ARBA00022692"/>
    </source>
</evidence>
<keyword evidence="5 7" id="KW-1133">Transmembrane helix</keyword>
<evidence type="ECO:0000256" key="5">
    <source>
        <dbReference type="ARBA" id="ARBA00022989"/>
    </source>
</evidence>
<feature type="transmembrane region" description="Helical" evidence="7">
    <location>
        <begin position="207"/>
        <end position="229"/>
    </location>
</feature>
<protein>
    <recommendedName>
        <fullName evidence="8">TRAP C4-dicarboxylate transport system permease DctM subunit domain-containing protein</fullName>
    </recommendedName>
</protein>
<feature type="transmembrane region" description="Helical" evidence="7">
    <location>
        <begin position="249"/>
        <end position="266"/>
    </location>
</feature>
<dbReference type="InterPro" id="IPR004681">
    <property type="entry name" value="TRAP_DctM"/>
</dbReference>
<keyword evidence="4 7" id="KW-0812">Transmembrane</keyword>
<reference evidence="9" key="1">
    <citation type="journal article" date="2014" name="Front. Microbiol.">
        <title>High frequency of phylogenetically diverse reductive dehalogenase-homologous genes in deep subseafloor sedimentary metagenomes.</title>
        <authorList>
            <person name="Kawai M."/>
            <person name="Futagami T."/>
            <person name="Toyoda A."/>
            <person name="Takaki Y."/>
            <person name="Nishi S."/>
            <person name="Hori S."/>
            <person name="Arai W."/>
            <person name="Tsubouchi T."/>
            <person name="Morono Y."/>
            <person name="Uchiyama I."/>
            <person name="Ito T."/>
            <person name="Fujiyama A."/>
            <person name="Inagaki F."/>
            <person name="Takami H."/>
        </authorList>
    </citation>
    <scope>NUCLEOTIDE SEQUENCE</scope>
    <source>
        <strain evidence="9">Expedition CK06-06</strain>
    </source>
</reference>
<feature type="transmembrane region" description="Helical" evidence="7">
    <location>
        <begin position="153"/>
        <end position="171"/>
    </location>
</feature>
<evidence type="ECO:0000259" key="8">
    <source>
        <dbReference type="Pfam" id="PF06808"/>
    </source>
</evidence>
<organism evidence="9">
    <name type="scientific">marine sediment metagenome</name>
    <dbReference type="NCBI Taxonomy" id="412755"/>
    <lineage>
        <taxon>unclassified sequences</taxon>
        <taxon>metagenomes</taxon>
        <taxon>ecological metagenomes</taxon>
    </lineage>
</organism>
<feature type="transmembrane region" description="Helical" evidence="7">
    <location>
        <begin position="28"/>
        <end position="56"/>
    </location>
</feature>
<dbReference type="InterPro" id="IPR010656">
    <property type="entry name" value="DctM"/>
</dbReference>
<comment type="subcellular location">
    <subcellularLocation>
        <location evidence="1">Cell inner membrane</location>
        <topology evidence="1">Multi-pass membrane protein</topology>
    </subcellularLocation>
</comment>
<sequence length="376" mass="40306">MSSTGVASRLVNISDSILGRKKSGLGTVSIVSCAIFGAIAGTCTAAVSAIGSIMIPRMVERGYPRGHATGLIACSSVLGQLIPPSVPMILYAWVTWQSVAACFLATVVPGIILVIIYSIINSIMCRKLPIKVSPPIPPKEQVKKFGQATYKGFSALLMPIIVLGGIYGGVFTPTESAGVATLYCVFVGFFIYRTLNFKQLMNTMVNSITTTGVVILMVFFVMILSRLYVMENVPQRLVATLTGITDNKYILLLMINLFLIILGMLMDDFSATVLAAPLLFPLMKAIGVHPIHFAAILGTNLGLGNVTPPTAPILYLAGRIGKCKFDELITPAVIFMIFGAIPVVLLTTYFPFLSLALPHLIMPKLVRIAPLTLGGY</sequence>
<keyword evidence="2" id="KW-1003">Cell membrane</keyword>
<evidence type="ECO:0000256" key="3">
    <source>
        <dbReference type="ARBA" id="ARBA00022519"/>
    </source>
</evidence>
<evidence type="ECO:0000256" key="6">
    <source>
        <dbReference type="ARBA" id="ARBA00023136"/>
    </source>
</evidence>
<comment type="caution">
    <text evidence="9">The sequence shown here is derived from an EMBL/GenBank/DDBJ whole genome shotgun (WGS) entry which is preliminary data.</text>
</comment>
<dbReference type="AlphaFoldDB" id="X1LCJ7"/>
<gene>
    <name evidence="9" type="ORF">S06H3_04959</name>
</gene>
<name>X1LCJ7_9ZZZZ</name>